<name>A0A4U5LZF5_STECR</name>
<evidence type="ECO:0000313" key="1">
    <source>
        <dbReference type="EMBL" id="TKR61741.1"/>
    </source>
</evidence>
<accession>A0A4U5LZF5</accession>
<evidence type="ECO:0000313" key="2">
    <source>
        <dbReference type="Proteomes" id="UP000298663"/>
    </source>
</evidence>
<dbReference type="Proteomes" id="UP000298663">
    <property type="component" value="Unassembled WGS sequence"/>
</dbReference>
<organism evidence="1 2">
    <name type="scientific">Steinernema carpocapsae</name>
    <name type="common">Entomopathogenic nematode</name>
    <dbReference type="NCBI Taxonomy" id="34508"/>
    <lineage>
        <taxon>Eukaryota</taxon>
        <taxon>Metazoa</taxon>
        <taxon>Ecdysozoa</taxon>
        <taxon>Nematoda</taxon>
        <taxon>Chromadorea</taxon>
        <taxon>Rhabditida</taxon>
        <taxon>Tylenchina</taxon>
        <taxon>Panagrolaimomorpha</taxon>
        <taxon>Strongyloidoidea</taxon>
        <taxon>Steinernematidae</taxon>
        <taxon>Steinernema</taxon>
    </lineage>
</organism>
<reference evidence="1 2" key="1">
    <citation type="journal article" date="2015" name="Genome Biol.">
        <title>Comparative genomics of Steinernema reveals deeply conserved gene regulatory networks.</title>
        <authorList>
            <person name="Dillman A.R."/>
            <person name="Macchietto M."/>
            <person name="Porter C.F."/>
            <person name="Rogers A."/>
            <person name="Williams B."/>
            <person name="Antoshechkin I."/>
            <person name="Lee M.M."/>
            <person name="Goodwin Z."/>
            <person name="Lu X."/>
            <person name="Lewis E.E."/>
            <person name="Goodrich-Blair H."/>
            <person name="Stock S.P."/>
            <person name="Adams B.J."/>
            <person name="Sternberg P.W."/>
            <person name="Mortazavi A."/>
        </authorList>
    </citation>
    <scope>NUCLEOTIDE SEQUENCE [LARGE SCALE GENOMIC DNA]</scope>
    <source>
        <strain evidence="1 2">ALL</strain>
    </source>
</reference>
<protein>
    <submittedName>
        <fullName evidence="1">Uncharacterized protein</fullName>
    </submittedName>
</protein>
<sequence>MDILQAREEALENQNLTKNRCVGNRRVGFQRQLRFGSFDAIFAPYICLQKYISREPKFAINLSQFDNSNRAILVSISRCLRSHGDRSCCTFHLCPINYVRPLAIDFLRGACHLT</sequence>
<dbReference type="AlphaFoldDB" id="A0A4U5LZF5"/>
<gene>
    <name evidence="1" type="ORF">L596_028814</name>
</gene>
<dbReference type="EMBL" id="AZBU02000011">
    <property type="protein sequence ID" value="TKR61741.1"/>
    <property type="molecule type" value="Genomic_DNA"/>
</dbReference>
<proteinExistence type="predicted"/>
<reference evidence="1 2" key="2">
    <citation type="journal article" date="2019" name="G3 (Bethesda)">
        <title>Hybrid Assembly of the Genome of the Entomopathogenic Nematode Steinernema carpocapsae Identifies the X-Chromosome.</title>
        <authorList>
            <person name="Serra L."/>
            <person name="Macchietto M."/>
            <person name="Macias-Munoz A."/>
            <person name="McGill C.J."/>
            <person name="Rodriguez I.M."/>
            <person name="Rodriguez B."/>
            <person name="Murad R."/>
            <person name="Mortazavi A."/>
        </authorList>
    </citation>
    <scope>NUCLEOTIDE SEQUENCE [LARGE SCALE GENOMIC DNA]</scope>
    <source>
        <strain evidence="1 2">ALL</strain>
    </source>
</reference>
<keyword evidence="2" id="KW-1185">Reference proteome</keyword>
<comment type="caution">
    <text evidence="1">The sequence shown here is derived from an EMBL/GenBank/DDBJ whole genome shotgun (WGS) entry which is preliminary data.</text>
</comment>